<evidence type="ECO:0000256" key="1">
    <source>
        <dbReference type="SAM" id="MobiDB-lite"/>
    </source>
</evidence>
<protein>
    <submittedName>
        <fullName evidence="2">Uncharacterized protein</fullName>
    </submittedName>
</protein>
<evidence type="ECO:0000313" key="2">
    <source>
        <dbReference type="EMBL" id="KAG0712983.1"/>
    </source>
</evidence>
<sequence>MAYHPHAIRDRRKHMASQSRGDTSRHRKFEDRVGGSLLRHHARLQTRARGWLLHTLEQEVEVVRVELVACRHNVMEIYVLAPAFKAPRRRSLPRLGRNDKRRYKELAELPDQGHKGKVPTTFRKPGSYHYAEMMAKVIYTLHR</sequence>
<keyword evidence="3" id="KW-1185">Reference proteome</keyword>
<proteinExistence type="predicted"/>
<dbReference type="Proteomes" id="UP000770661">
    <property type="component" value="Unassembled WGS sequence"/>
</dbReference>
<reference evidence="2" key="1">
    <citation type="submission" date="2020-07" db="EMBL/GenBank/DDBJ databases">
        <title>The High-quality genome of the commercially important snow crab, Chionoecetes opilio.</title>
        <authorList>
            <person name="Jeong J.-H."/>
            <person name="Ryu S."/>
        </authorList>
    </citation>
    <scope>NUCLEOTIDE SEQUENCE</scope>
    <source>
        <strain evidence="2">MADBK_172401_WGS</strain>
        <tissue evidence="2">Digestive gland</tissue>
    </source>
</reference>
<feature type="region of interest" description="Disordered" evidence="1">
    <location>
        <begin position="1"/>
        <end position="31"/>
    </location>
</feature>
<feature type="compositionally biased region" description="Basic and acidic residues" evidence="1">
    <location>
        <begin position="22"/>
        <end position="31"/>
    </location>
</feature>
<gene>
    <name evidence="2" type="ORF">GWK47_017245</name>
</gene>
<dbReference type="EMBL" id="JACEEZ010021891">
    <property type="protein sequence ID" value="KAG0712983.1"/>
    <property type="molecule type" value="Genomic_DNA"/>
</dbReference>
<accession>A0A8J5BYM8</accession>
<organism evidence="2 3">
    <name type="scientific">Chionoecetes opilio</name>
    <name type="common">Atlantic snow crab</name>
    <name type="synonym">Cancer opilio</name>
    <dbReference type="NCBI Taxonomy" id="41210"/>
    <lineage>
        <taxon>Eukaryota</taxon>
        <taxon>Metazoa</taxon>
        <taxon>Ecdysozoa</taxon>
        <taxon>Arthropoda</taxon>
        <taxon>Crustacea</taxon>
        <taxon>Multicrustacea</taxon>
        <taxon>Malacostraca</taxon>
        <taxon>Eumalacostraca</taxon>
        <taxon>Eucarida</taxon>
        <taxon>Decapoda</taxon>
        <taxon>Pleocyemata</taxon>
        <taxon>Brachyura</taxon>
        <taxon>Eubrachyura</taxon>
        <taxon>Majoidea</taxon>
        <taxon>Majidae</taxon>
        <taxon>Chionoecetes</taxon>
    </lineage>
</organism>
<evidence type="ECO:0000313" key="3">
    <source>
        <dbReference type="Proteomes" id="UP000770661"/>
    </source>
</evidence>
<dbReference type="AlphaFoldDB" id="A0A8J5BYM8"/>
<name>A0A8J5BYM8_CHIOP</name>
<comment type="caution">
    <text evidence="2">The sequence shown here is derived from an EMBL/GenBank/DDBJ whole genome shotgun (WGS) entry which is preliminary data.</text>
</comment>